<proteinExistence type="predicted"/>
<dbReference type="OrthoDB" id="775972at2759"/>
<gene>
    <name evidence="1" type="ORF">DPX16_1954</name>
</gene>
<sequence length="126" mass="14587">MGRNIRATLPVSPSTLKPAWPNLSTFKRKEKELKVKQKMWYNKRHRAQIKPVLQTGQSVWIKNVPNPGRVRSPADTPRSYIVEGQTGSLRRHRSHLRAVPSQPREIQDCVRSRVGRVIRPPLRLNL</sequence>
<organism evidence="1 2">
    <name type="scientific">Anabarilius grahami</name>
    <name type="common">Kanglang fish</name>
    <name type="synonym">Barilius grahami</name>
    <dbReference type="NCBI Taxonomy" id="495550"/>
    <lineage>
        <taxon>Eukaryota</taxon>
        <taxon>Metazoa</taxon>
        <taxon>Chordata</taxon>
        <taxon>Craniata</taxon>
        <taxon>Vertebrata</taxon>
        <taxon>Euteleostomi</taxon>
        <taxon>Actinopterygii</taxon>
        <taxon>Neopterygii</taxon>
        <taxon>Teleostei</taxon>
        <taxon>Ostariophysi</taxon>
        <taxon>Cypriniformes</taxon>
        <taxon>Xenocyprididae</taxon>
        <taxon>Xenocypridinae</taxon>
        <taxon>Xenocypridinae incertae sedis</taxon>
        <taxon>Anabarilius</taxon>
    </lineage>
</organism>
<dbReference type="AlphaFoldDB" id="A0A3N0YCL3"/>
<name>A0A3N0YCL3_ANAGA</name>
<reference evidence="1 2" key="1">
    <citation type="submission" date="2018-10" db="EMBL/GenBank/DDBJ databases">
        <title>Genome assembly for a Yunnan-Guizhou Plateau 3E fish, Anabarilius grahami (Regan), and its evolutionary and genetic applications.</title>
        <authorList>
            <person name="Jiang W."/>
        </authorList>
    </citation>
    <scope>NUCLEOTIDE SEQUENCE [LARGE SCALE GENOMIC DNA]</scope>
    <source>
        <strain evidence="1">AG-KIZ</strain>
        <tissue evidence="1">Muscle</tissue>
    </source>
</reference>
<dbReference type="EMBL" id="RJVU01048254">
    <property type="protein sequence ID" value="ROL43508.1"/>
    <property type="molecule type" value="Genomic_DNA"/>
</dbReference>
<comment type="caution">
    <text evidence="1">The sequence shown here is derived from an EMBL/GenBank/DDBJ whole genome shotgun (WGS) entry which is preliminary data.</text>
</comment>
<protein>
    <submittedName>
        <fullName evidence="1">Uncharacterized protein</fullName>
    </submittedName>
</protein>
<keyword evidence="2" id="KW-1185">Reference proteome</keyword>
<accession>A0A3N0YCL3</accession>
<evidence type="ECO:0000313" key="1">
    <source>
        <dbReference type="EMBL" id="ROL43508.1"/>
    </source>
</evidence>
<evidence type="ECO:0000313" key="2">
    <source>
        <dbReference type="Proteomes" id="UP000281406"/>
    </source>
</evidence>
<dbReference type="Proteomes" id="UP000281406">
    <property type="component" value="Unassembled WGS sequence"/>
</dbReference>